<name>A0A644Y5G6_9ZZZZ</name>
<evidence type="ECO:0000256" key="1">
    <source>
        <dbReference type="SAM" id="Phobius"/>
    </source>
</evidence>
<reference evidence="3" key="1">
    <citation type="submission" date="2019-08" db="EMBL/GenBank/DDBJ databases">
        <authorList>
            <person name="Kucharzyk K."/>
            <person name="Murdoch R.W."/>
            <person name="Higgins S."/>
            <person name="Loffler F."/>
        </authorList>
    </citation>
    <scope>NUCLEOTIDE SEQUENCE</scope>
</reference>
<keyword evidence="1" id="KW-0812">Transmembrane</keyword>
<evidence type="ECO:0000259" key="2">
    <source>
        <dbReference type="Pfam" id="PF07786"/>
    </source>
</evidence>
<comment type="caution">
    <text evidence="3">The sequence shown here is derived from an EMBL/GenBank/DDBJ whole genome shotgun (WGS) entry which is preliminary data.</text>
</comment>
<gene>
    <name evidence="3" type="ORF">SDC9_67878</name>
</gene>
<feature type="transmembrane region" description="Helical" evidence="1">
    <location>
        <begin position="229"/>
        <end position="246"/>
    </location>
</feature>
<sequence>MDKTIKQNRIGWVDMLRGFTIINMIAYHTLWDAVYLYDFNVPWFYGVGAYIWQQGISWTFILLAGFCWAFDRHPFRRGVIVLMAGALVTVVTTYFPAGKIQFGVLTLIGTCILVMIPLQKLLKKIVPSLGLAVSFALFLLLRNISQGFLGFESLNLLKLPAVLHQNSFTIFLGFTTPNFYSSDYFPLFPWLFLFFAGYFLYGIWSSHTHKAAIGKSHFKVLVSIGKKSLLIYLLHQPVISLLFWIAQ</sequence>
<accession>A0A644Y5G6</accession>
<dbReference type="EMBL" id="VSSQ01003589">
    <property type="protein sequence ID" value="MPM21434.1"/>
    <property type="molecule type" value="Genomic_DNA"/>
</dbReference>
<dbReference type="AlphaFoldDB" id="A0A644Y5G6"/>
<feature type="transmembrane region" description="Helical" evidence="1">
    <location>
        <begin position="125"/>
        <end position="144"/>
    </location>
</feature>
<feature type="transmembrane region" description="Helical" evidence="1">
    <location>
        <begin position="77"/>
        <end position="94"/>
    </location>
</feature>
<feature type="transmembrane region" description="Helical" evidence="1">
    <location>
        <begin position="50"/>
        <end position="70"/>
    </location>
</feature>
<proteinExistence type="predicted"/>
<keyword evidence="1" id="KW-0472">Membrane</keyword>
<feature type="domain" description="Heparan-alpha-glucosaminide N-acetyltransferase catalytic" evidence="2">
    <location>
        <begin position="9"/>
        <end position="237"/>
    </location>
</feature>
<evidence type="ECO:0000313" key="3">
    <source>
        <dbReference type="EMBL" id="MPM21434.1"/>
    </source>
</evidence>
<feature type="transmembrane region" description="Helical" evidence="1">
    <location>
        <begin position="187"/>
        <end position="208"/>
    </location>
</feature>
<keyword evidence="1" id="KW-1133">Transmembrane helix</keyword>
<protein>
    <recommendedName>
        <fullName evidence="2">Heparan-alpha-glucosaminide N-acetyltransferase catalytic domain-containing protein</fullName>
    </recommendedName>
</protein>
<dbReference type="InterPro" id="IPR012429">
    <property type="entry name" value="HGSNAT_cat"/>
</dbReference>
<feature type="transmembrane region" description="Helical" evidence="1">
    <location>
        <begin position="100"/>
        <end position="118"/>
    </location>
</feature>
<dbReference type="Pfam" id="PF07786">
    <property type="entry name" value="HGSNAT_cat"/>
    <property type="match status" value="1"/>
</dbReference>
<organism evidence="3">
    <name type="scientific">bioreactor metagenome</name>
    <dbReference type="NCBI Taxonomy" id="1076179"/>
    <lineage>
        <taxon>unclassified sequences</taxon>
        <taxon>metagenomes</taxon>
        <taxon>ecological metagenomes</taxon>
    </lineage>
</organism>
<feature type="transmembrane region" description="Helical" evidence="1">
    <location>
        <begin position="12"/>
        <end position="30"/>
    </location>
</feature>